<dbReference type="InterPro" id="IPR036661">
    <property type="entry name" value="Luciferase-like_sf"/>
</dbReference>
<comment type="caution">
    <text evidence="6">The sequence shown here is derived from an EMBL/GenBank/DDBJ whole genome shotgun (WGS) entry which is preliminary data.</text>
</comment>
<keyword evidence="4" id="KW-0503">Monooxygenase</keyword>
<proteinExistence type="predicted"/>
<evidence type="ECO:0000313" key="6">
    <source>
        <dbReference type="EMBL" id="GGG34464.1"/>
    </source>
</evidence>
<dbReference type="AlphaFoldDB" id="A0A8J2ZBS5"/>
<dbReference type="Proteomes" id="UP000597507">
    <property type="component" value="Unassembled WGS sequence"/>
</dbReference>
<dbReference type="GO" id="GO:0008726">
    <property type="term" value="F:alkanesulfonate monooxygenase activity"/>
    <property type="evidence" value="ECO:0007669"/>
    <property type="project" value="TreeGrafter"/>
</dbReference>
<dbReference type="Gene3D" id="3.20.20.30">
    <property type="entry name" value="Luciferase-like domain"/>
    <property type="match status" value="1"/>
</dbReference>
<dbReference type="NCBIfam" id="TIGR03619">
    <property type="entry name" value="F420_Rv2161c"/>
    <property type="match status" value="1"/>
</dbReference>
<evidence type="ECO:0000259" key="5">
    <source>
        <dbReference type="Pfam" id="PF00296"/>
    </source>
</evidence>
<dbReference type="InterPro" id="IPR019921">
    <property type="entry name" value="Lucif-like_OxRdtase_Rv2161c"/>
</dbReference>
<reference evidence="6 7" key="1">
    <citation type="journal article" date="2014" name="Int. J. Syst. Evol. Microbiol.">
        <title>Complete genome sequence of Corynebacterium casei LMG S-19264T (=DSM 44701T), isolated from a smear-ripened cheese.</title>
        <authorList>
            <consortium name="US DOE Joint Genome Institute (JGI-PGF)"/>
            <person name="Walter F."/>
            <person name="Albersmeier A."/>
            <person name="Kalinowski J."/>
            <person name="Ruckert C."/>
        </authorList>
    </citation>
    <scope>NUCLEOTIDE SEQUENCE [LARGE SCALE GENOMIC DNA]</scope>
    <source>
        <strain evidence="6 7">CGMCC 1.16330</strain>
    </source>
</reference>
<dbReference type="EMBL" id="BMKS01000006">
    <property type="protein sequence ID" value="GGG34464.1"/>
    <property type="molecule type" value="Genomic_DNA"/>
</dbReference>
<accession>A0A8J2ZBS5</accession>
<evidence type="ECO:0000256" key="1">
    <source>
        <dbReference type="ARBA" id="ARBA00022630"/>
    </source>
</evidence>
<protein>
    <recommendedName>
        <fullName evidence="5">Luciferase-like domain-containing protein</fullName>
    </recommendedName>
</protein>
<keyword evidence="7" id="KW-1185">Reference proteome</keyword>
<gene>
    <name evidence="6" type="ORF">GCM10010964_22990</name>
</gene>
<evidence type="ECO:0000256" key="3">
    <source>
        <dbReference type="ARBA" id="ARBA00023002"/>
    </source>
</evidence>
<keyword evidence="1" id="KW-0285">Flavoprotein</keyword>
<organism evidence="6 7">
    <name type="scientific">Caldovatus sediminis</name>
    <dbReference type="NCBI Taxonomy" id="2041189"/>
    <lineage>
        <taxon>Bacteria</taxon>
        <taxon>Pseudomonadati</taxon>
        <taxon>Pseudomonadota</taxon>
        <taxon>Alphaproteobacteria</taxon>
        <taxon>Acetobacterales</taxon>
        <taxon>Roseomonadaceae</taxon>
        <taxon>Caldovatus</taxon>
    </lineage>
</organism>
<dbReference type="Pfam" id="PF00296">
    <property type="entry name" value="Bac_luciferase"/>
    <property type="match status" value="1"/>
</dbReference>
<dbReference type="InterPro" id="IPR011251">
    <property type="entry name" value="Luciferase-like_dom"/>
</dbReference>
<dbReference type="InterPro" id="IPR050172">
    <property type="entry name" value="SsuD_RutA_monooxygenase"/>
</dbReference>
<evidence type="ECO:0000256" key="4">
    <source>
        <dbReference type="ARBA" id="ARBA00023033"/>
    </source>
</evidence>
<evidence type="ECO:0000313" key="7">
    <source>
        <dbReference type="Proteomes" id="UP000597507"/>
    </source>
</evidence>
<keyword evidence="3" id="KW-0560">Oxidoreductase</keyword>
<evidence type="ECO:0000256" key="2">
    <source>
        <dbReference type="ARBA" id="ARBA00022643"/>
    </source>
</evidence>
<dbReference type="PANTHER" id="PTHR42847:SF4">
    <property type="entry name" value="ALKANESULFONATE MONOOXYGENASE-RELATED"/>
    <property type="match status" value="1"/>
</dbReference>
<keyword evidence="2" id="KW-0288">FMN</keyword>
<dbReference type="RefSeq" id="WP_188900291.1">
    <property type="nucleotide sequence ID" value="NZ_BMKS01000006.1"/>
</dbReference>
<dbReference type="GO" id="GO:0046306">
    <property type="term" value="P:alkanesulfonate catabolic process"/>
    <property type="evidence" value="ECO:0007669"/>
    <property type="project" value="TreeGrafter"/>
</dbReference>
<dbReference type="PANTHER" id="PTHR42847">
    <property type="entry name" value="ALKANESULFONATE MONOOXYGENASE"/>
    <property type="match status" value="1"/>
</dbReference>
<dbReference type="SUPFAM" id="SSF51679">
    <property type="entry name" value="Bacterial luciferase-like"/>
    <property type="match status" value="1"/>
</dbReference>
<name>A0A8J2ZBS5_9PROT</name>
<feature type="domain" description="Luciferase-like" evidence="5">
    <location>
        <begin position="1"/>
        <end position="246"/>
    </location>
</feature>
<sequence>MQFGFSLPVRGALANCEGVATMAREGERMGFASATVADHIVFPTVVRSKYPYDASGIHPSEGDALEQLSVMSFVAGATERLRLIASVMVLPHRNPVLAAKMIATMDVLSRGRVTLGVGVGWMREEFAALHAPDFDRRGAVSDEYIAIFRKLWTSEGPVEHRGAHYAFAPLRFRPRPVQRPHPPIWVGGHTRPALRRTARLGDGWLPVGGVETAPLGPAEFAGLVAELQRLAEAEGRDPSSITIAFAPRLNHTAAPLPGGRERKPFSGSSEQIAEDVETYRRLGVSHLSFDFRAATLRETLDRMDRFAREVMAPARD</sequence>